<sequence>MEGVPLGPQEKPGTLLFLPGTGRPNPALSDQVREQVNTVPGLSGWSVQTIEWAAAAAENVSGVPALPERYSAEDPPALSDASLALALFGADVSTADPVRQASVAGAVPSVPEAARLGETLQDLVLGVVTDAAVRHRIRLTDAAGDFFSKVAYYLRQGEGARTVLADALGSTDQDAPVVLFAHSLGSVAAVDLLSSPDFTGSRVDLLVTLGSPAPWFYQLDALAYLGPGRGGNAPAAPWLNFWDERDLFAFCAERVFAGRMGRITDSEVQSGKPFPESHQAYFSDPRVYRLLWEHLQETESGKPGSGNGTGV</sequence>
<evidence type="ECO:0000313" key="4">
    <source>
        <dbReference type="Proteomes" id="UP001155145"/>
    </source>
</evidence>
<dbReference type="EMBL" id="JAJFZT010000002">
    <property type="protein sequence ID" value="MCC3271990.1"/>
    <property type="molecule type" value="Genomic_DNA"/>
</dbReference>
<name>A0A9X1S7Y2_9MICC</name>
<evidence type="ECO:0000313" key="1">
    <source>
        <dbReference type="EMBL" id="MCC3271990.1"/>
    </source>
</evidence>
<evidence type="ECO:0008006" key="5">
    <source>
        <dbReference type="Google" id="ProtNLM"/>
    </source>
</evidence>
<organism evidence="1 4">
    <name type="scientific">Arthrobacter zhangbolii</name>
    <dbReference type="NCBI Taxonomy" id="2886936"/>
    <lineage>
        <taxon>Bacteria</taxon>
        <taxon>Bacillati</taxon>
        <taxon>Actinomycetota</taxon>
        <taxon>Actinomycetes</taxon>
        <taxon>Micrococcales</taxon>
        <taxon>Micrococcaceae</taxon>
        <taxon>Arthrobacter</taxon>
    </lineage>
</organism>
<dbReference type="RefSeq" id="WP_227903152.1">
    <property type="nucleotide sequence ID" value="NZ_CP094984.1"/>
</dbReference>
<gene>
    <name evidence="1" type="ORF">LJ755_04500</name>
    <name evidence="2" type="ORF">MUK71_00210</name>
</gene>
<protein>
    <recommendedName>
        <fullName evidence="5">Alpha/beta hydrolase</fullName>
    </recommendedName>
</protein>
<proteinExistence type="predicted"/>
<keyword evidence="3" id="KW-1185">Reference proteome</keyword>
<evidence type="ECO:0000313" key="3">
    <source>
        <dbReference type="Proteomes" id="UP000829758"/>
    </source>
</evidence>
<dbReference type="AlphaFoldDB" id="A0A9X1S7Y2"/>
<dbReference type="Proteomes" id="UP001155145">
    <property type="component" value="Unassembled WGS sequence"/>
</dbReference>
<reference evidence="1" key="1">
    <citation type="submission" date="2021-10" db="EMBL/GenBank/DDBJ databases">
        <title>Novel species in genus Arthrobacter.</title>
        <authorList>
            <person name="Liu Y."/>
        </authorList>
    </citation>
    <scope>NUCLEOTIDE SEQUENCE</scope>
    <source>
        <strain evidence="3">zg-Y462</strain>
        <strain evidence="1">Zg-Y462</strain>
    </source>
</reference>
<accession>A0A9X1S7Y2</accession>
<dbReference type="Gene3D" id="3.40.50.1820">
    <property type="entry name" value="alpha/beta hydrolase"/>
    <property type="match status" value="1"/>
</dbReference>
<dbReference type="EMBL" id="CP094984">
    <property type="protein sequence ID" value="UON92127.1"/>
    <property type="molecule type" value="Genomic_DNA"/>
</dbReference>
<dbReference type="InterPro" id="IPR029058">
    <property type="entry name" value="AB_hydrolase_fold"/>
</dbReference>
<dbReference type="Proteomes" id="UP000829758">
    <property type="component" value="Chromosome"/>
</dbReference>
<evidence type="ECO:0000313" key="2">
    <source>
        <dbReference type="EMBL" id="UON92127.1"/>
    </source>
</evidence>
<dbReference type="SUPFAM" id="SSF53474">
    <property type="entry name" value="alpha/beta-Hydrolases"/>
    <property type="match status" value="1"/>
</dbReference>